<dbReference type="OrthoDB" id="9801912at2"/>
<dbReference type="STRING" id="40754.THII_1390"/>
<reference evidence="3 4" key="1">
    <citation type="journal article" date="2014" name="ISME J.">
        <title>Ecophysiology of Thioploca ingrica as revealed by the complete genome sequence supplemented with proteomic evidence.</title>
        <authorList>
            <person name="Kojima H."/>
            <person name="Ogura Y."/>
            <person name="Yamamoto N."/>
            <person name="Togashi T."/>
            <person name="Mori H."/>
            <person name="Watanabe T."/>
            <person name="Nemoto F."/>
            <person name="Kurokawa K."/>
            <person name="Hayashi T."/>
            <person name="Fukui M."/>
        </authorList>
    </citation>
    <scope>NUCLEOTIDE SEQUENCE [LARGE SCALE GENOMIC DNA]</scope>
</reference>
<dbReference type="GO" id="GO:0043190">
    <property type="term" value="C:ATP-binding cassette (ABC) transporter complex"/>
    <property type="evidence" value="ECO:0007669"/>
    <property type="project" value="InterPro"/>
</dbReference>
<dbReference type="InterPro" id="IPR039424">
    <property type="entry name" value="SBP_5"/>
</dbReference>
<dbReference type="EMBL" id="AP014633">
    <property type="protein sequence ID" value="BAP55687.1"/>
    <property type="molecule type" value="Genomic_DNA"/>
</dbReference>
<dbReference type="HOGENOM" id="CLU_023171_0_0_6"/>
<gene>
    <name evidence="3" type="ORF">THII_1390</name>
</gene>
<dbReference type="PANTHER" id="PTHR30290">
    <property type="entry name" value="PERIPLASMIC BINDING COMPONENT OF ABC TRANSPORTER"/>
    <property type="match status" value="1"/>
</dbReference>
<evidence type="ECO:0000313" key="3">
    <source>
        <dbReference type="EMBL" id="BAP55687.1"/>
    </source>
</evidence>
<dbReference type="Proteomes" id="UP000031623">
    <property type="component" value="Chromosome"/>
</dbReference>
<keyword evidence="4" id="KW-1185">Reference proteome</keyword>
<accession>A0A090AJI3</accession>
<dbReference type="GO" id="GO:1904680">
    <property type="term" value="F:peptide transmembrane transporter activity"/>
    <property type="evidence" value="ECO:0007669"/>
    <property type="project" value="TreeGrafter"/>
</dbReference>
<dbReference type="GO" id="GO:0015833">
    <property type="term" value="P:peptide transport"/>
    <property type="evidence" value="ECO:0007669"/>
    <property type="project" value="TreeGrafter"/>
</dbReference>
<dbReference type="GO" id="GO:0030288">
    <property type="term" value="C:outer membrane-bounded periplasmic space"/>
    <property type="evidence" value="ECO:0007669"/>
    <property type="project" value="TreeGrafter"/>
</dbReference>
<organism evidence="3 4">
    <name type="scientific">Thioploca ingrica</name>
    <dbReference type="NCBI Taxonomy" id="40754"/>
    <lineage>
        <taxon>Bacteria</taxon>
        <taxon>Pseudomonadati</taxon>
        <taxon>Pseudomonadota</taxon>
        <taxon>Gammaproteobacteria</taxon>
        <taxon>Thiotrichales</taxon>
        <taxon>Thiotrichaceae</taxon>
        <taxon>Thioploca</taxon>
    </lineage>
</organism>
<dbReference type="GO" id="GO:0042884">
    <property type="term" value="P:microcin transport"/>
    <property type="evidence" value="ECO:0007669"/>
    <property type="project" value="TreeGrafter"/>
</dbReference>
<dbReference type="KEGG" id="tig:THII_1390"/>
<proteinExistence type="predicted"/>
<dbReference type="PIRSF" id="PIRSF002741">
    <property type="entry name" value="MppA"/>
    <property type="match status" value="1"/>
</dbReference>
<dbReference type="Gene3D" id="3.10.105.10">
    <property type="entry name" value="Dipeptide-binding Protein, Domain 3"/>
    <property type="match status" value="1"/>
</dbReference>
<dbReference type="PANTHER" id="PTHR30290:SF64">
    <property type="entry name" value="ABC TRANSPORTER PERIPLASMIC BINDING PROTEIN"/>
    <property type="match status" value="1"/>
</dbReference>
<dbReference type="CDD" id="cd08497">
    <property type="entry name" value="MbnE-like"/>
    <property type="match status" value="1"/>
</dbReference>
<protein>
    <submittedName>
        <fullName evidence="3">Peptide ABC transporter substrate-binding protein</fullName>
    </submittedName>
</protein>
<evidence type="ECO:0000256" key="1">
    <source>
        <dbReference type="ARBA" id="ARBA00022729"/>
    </source>
</evidence>
<dbReference type="Gene3D" id="3.40.190.10">
    <property type="entry name" value="Periplasmic binding protein-like II"/>
    <property type="match status" value="1"/>
</dbReference>
<dbReference type="InterPro" id="IPR000914">
    <property type="entry name" value="SBP_5_dom"/>
</dbReference>
<dbReference type="Pfam" id="PF00496">
    <property type="entry name" value="SBP_bac_5"/>
    <property type="match status" value="1"/>
</dbReference>
<keyword evidence="1" id="KW-0732">Signal</keyword>
<evidence type="ECO:0000259" key="2">
    <source>
        <dbReference type="Pfam" id="PF00496"/>
    </source>
</evidence>
<name>A0A090AJI3_9GAMM</name>
<dbReference type="SUPFAM" id="SSF53850">
    <property type="entry name" value="Periplasmic binding protein-like II"/>
    <property type="match status" value="1"/>
</dbReference>
<dbReference type="InterPro" id="IPR030678">
    <property type="entry name" value="Peptide/Ni-bd"/>
</dbReference>
<evidence type="ECO:0000313" key="4">
    <source>
        <dbReference type="Proteomes" id="UP000031623"/>
    </source>
</evidence>
<feature type="domain" description="Solute-binding protein family 5" evidence="2">
    <location>
        <begin position="97"/>
        <end position="508"/>
    </location>
</feature>
<sequence length="603" mass="69040">MERWIFLAGCLLFTWSLVIEVLAAPSAALGYTPYYEPGFKNFNYVNPDAPKGGELILSGVGNFDSFNPYLLKGIAATGLSLVFETLMEKSQDEPFSLYGLLAEDIELAKDELSVTFRLNPQARFADGSPVTAADVKFSFDTLKSEQAHPQYRIYWNDIQAAEIIDNRSIRFRFAKKNPELHLIAAEIPVFAQASAAGKAFDTIVTKPLLASGPYVIDQYQMGKYITYKRNPNYWAKDLNTRRGMYNFDRITFKYYQDREVSLEALKSGEFDFMAVYESKAWARDYVGPKFDSGEIKKTELPHSNNAGMQGFVFNLRRPIFQDIRVRQAINLAFDFEWANKNLFFDQYERCDSYFSNSDLAARGLPSEAELALLKPLSEQFPQQFPQTSLTQVWQPVSTKPPHSLRANLRQAQKLLTEAGWHLQNGVLQNEAGIKLEFEALLAQKGFERILAPFDRNLEKLGIKLNYRTVDVALYQRRQDTFDFDLVVTIFGQSQSPGNELRTMWHSSSAAQEGSNNLIGLKNPLIDALIEKVIYAPNRQALVTAVHALDRVMLAGEYVIPNWYTGRHRIAYWNKFGQPSKQPLYYQAEDWVTRTWWQKNEHPR</sequence>
<dbReference type="AlphaFoldDB" id="A0A090AJI3"/>